<organism evidence="2 3">
    <name type="scientific">Natrialba swarupiae</name>
    <dbReference type="NCBI Taxonomy" id="2448032"/>
    <lineage>
        <taxon>Archaea</taxon>
        <taxon>Methanobacteriati</taxon>
        <taxon>Methanobacteriota</taxon>
        <taxon>Stenosarchaea group</taxon>
        <taxon>Halobacteria</taxon>
        <taxon>Halobacteriales</taxon>
        <taxon>Natrialbaceae</taxon>
        <taxon>Natrialba</taxon>
    </lineage>
</organism>
<protein>
    <recommendedName>
        <fullName evidence="1">Heme NO-binding domain-containing protein</fullName>
    </recommendedName>
</protein>
<name>A0A5D5AVD4_9EURY</name>
<comment type="caution">
    <text evidence="2">The sequence shown here is derived from an EMBL/GenBank/DDBJ whole genome shotgun (WGS) entry which is preliminary data.</text>
</comment>
<accession>A0A5D5AVD4</accession>
<proteinExistence type="predicted"/>
<dbReference type="Gene3D" id="3.90.1520.10">
    <property type="entry name" value="H-NOX domain"/>
    <property type="match status" value="1"/>
</dbReference>
<gene>
    <name evidence="2" type="ORF">FYC77_01140</name>
</gene>
<reference evidence="2 3" key="1">
    <citation type="submission" date="2019-08" db="EMBL/GenBank/DDBJ databases">
        <title>Archaea genome.</title>
        <authorList>
            <person name="Kajale S."/>
            <person name="Shouche Y."/>
            <person name="Deshpande N."/>
            <person name="Sharma A."/>
        </authorList>
    </citation>
    <scope>NUCLEOTIDE SEQUENCE [LARGE SCALE GENOMIC DNA]</scope>
    <source>
        <strain evidence="2 3">ESP3B_9</strain>
    </source>
</reference>
<keyword evidence="3" id="KW-1185">Reference proteome</keyword>
<dbReference type="AlphaFoldDB" id="A0A5D5AVD4"/>
<dbReference type="RefSeq" id="WP_149079659.1">
    <property type="nucleotide sequence ID" value="NZ_VTAW01000001.1"/>
</dbReference>
<dbReference type="InterPro" id="IPR011644">
    <property type="entry name" value="Heme_NO-bd"/>
</dbReference>
<dbReference type="GO" id="GO:0020037">
    <property type="term" value="F:heme binding"/>
    <property type="evidence" value="ECO:0007669"/>
    <property type="project" value="InterPro"/>
</dbReference>
<dbReference type="Pfam" id="PF07700">
    <property type="entry name" value="HNOB"/>
    <property type="match status" value="1"/>
</dbReference>
<evidence type="ECO:0000313" key="3">
    <source>
        <dbReference type="Proteomes" id="UP000324104"/>
    </source>
</evidence>
<dbReference type="EMBL" id="VTAW01000001">
    <property type="protein sequence ID" value="TYT63852.1"/>
    <property type="molecule type" value="Genomic_DNA"/>
</dbReference>
<evidence type="ECO:0000313" key="2">
    <source>
        <dbReference type="EMBL" id="TYT63852.1"/>
    </source>
</evidence>
<sequence length="176" mass="19657">MHGIVHKTLKEYVVERTDEASWNAIVERAGLEPSLYLPVSHYDDAEFEAILETLSAVAVQERAQIERSFGRMLAPALLSTFNAHVRADWGLSELLEHLESITNAVDDAAEETSVPELTYRRDGDDLLVTYRSPRWYPDVAYGVLEGVVGEFDADATVALEDRDDAEGVCTFRVRLG</sequence>
<dbReference type="InterPro" id="IPR038158">
    <property type="entry name" value="H-NOX_domain_sf"/>
</dbReference>
<feature type="domain" description="Heme NO-binding" evidence="1">
    <location>
        <begin position="2"/>
        <end position="157"/>
    </location>
</feature>
<dbReference type="SUPFAM" id="SSF111126">
    <property type="entry name" value="Ligand-binding domain in the NO signalling and Golgi transport"/>
    <property type="match status" value="1"/>
</dbReference>
<dbReference type="InterPro" id="IPR024096">
    <property type="entry name" value="NO_sig/Golgi_transp_ligand-bd"/>
</dbReference>
<dbReference type="Proteomes" id="UP000324104">
    <property type="component" value="Unassembled WGS sequence"/>
</dbReference>
<evidence type="ECO:0000259" key="1">
    <source>
        <dbReference type="Pfam" id="PF07700"/>
    </source>
</evidence>